<dbReference type="GO" id="GO:0016020">
    <property type="term" value="C:membrane"/>
    <property type="evidence" value="ECO:0007669"/>
    <property type="project" value="TreeGrafter"/>
</dbReference>
<evidence type="ECO:0000313" key="5">
    <source>
        <dbReference type="Proteomes" id="UP000444721"/>
    </source>
</evidence>
<dbReference type="PROSITE" id="PS50004">
    <property type="entry name" value="C2"/>
    <property type="match status" value="1"/>
</dbReference>
<dbReference type="PANTHER" id="PTHR45911:SF4">
    <property type="entry name" value="MULTIPLE C2 AND TRANSMEMBRANE DOMAIN-CONTAINING PROTEIN"/>
    <property type="match status" value="1"/>
</dbReference>
<dbReference type="AlphaFoldDB" id="A0A6A5CC28"/>
<evidence type="ECO:0000259" key="3">
    <source>
        <dbReference type="PROSITE" id="PS50004"/>
    </source>
</evidence>
<organism evidence="4 5">
    <name type="scientific">Naegleria fowleri</name>
    <name type="common">Brain eating amoeba</name>
    <dbReference type="NCBI Taxonomy" id="5763"/>
    <lineage>
        <taxon>Eukaryota</taxon>
        <taxon>Discoba</taxon>
        <taxon>Heterolobosea</taxon>
        <taxon>Tetramitia</taxon>
        <taxon>Eutetramitia</taxon>
        <taxon>Vahlkampfiidae</taxon>
        <taxon>Naegleria</taxon>
    </lineage>
</organism>
<keyword evidence="2" id="KW-0106">Calcium</keyword>
<dbReference type="PANTHER" id="PTHR45911">
    <property type="entry name" value="C2 DOMAIN-CONTAINING PROTEIN"/>
    <property type="match status" value="1"/>
</dbReference>
<proteinExistence type="predicted"/>
<dbReference type="SMART" id="SM00239">
    <property type="entry name" value="C2"/>
    <property type="match status" value="1"/>
</dbReference>
<keyword evidence="5" id="KW-1185">Reference proteome</keyword>
<dbReference type="RefSeq" id="XP_044568827.1">
    <property type="nucleotide sequence ID" value="XM_044711839.1"/>
</dbReference>
<dbReference type="VEuPathDB" id="AmoebaDB:NF0091420"/>
<dbReference type="VEuPathDB" id="AmoebaDB:NfTy_004120"/>
<gene>
    <name evidence="4" type="ORF">FDP41_008029</name>
</gene>
<feature type="domain" description="C2" evidence="3">
    <location>
        <begin position="5"/>
        <end position="141"/>
    </location>
</feature>
<accession>A0A6A5CC28</accession>
<name>A0A6A5CC28_NAEFO</name>
<dbReference type="Proteomes" id="UP000444721">
    <property type="component" value="Unassembled WGS sequence"/>
</dbReference>
<sequence>MSQTQSSLTTVTKKPIRGLLIDDLVELFILEGQSLPPTDVNGLSDPYVSISTTSKLALQSSNHGGSESVVFKPIAQTKAVYKSLNPVWNSRFSILYDSILLFDSIRLHVMDKDLLSKDDFVGEICIDLSQTSLVNTVKKESKSISPQHVQSKIVYEYSIYRNDPLLKLVNSKVNAMMTQSTSSSPRASTNSDESLKLTAFSSPSLSGLNLFIPLNWTQVTREAPEFGIIPDSSIPCVTFINERGFKDEENLHVEVGEHVTFQCVTLHCQSEMSLEQKIEHVFREQIIGNLQKLHSSPIEIVFEEQSHSAGKLFEKDSTLFYYHIQYVYKNRKYHLEEPGVNARYFFITGNSGDSDRALIVKFATEHSVYESSTLLDKNGNKDHSLMSRLKQATSTNTSNPLQGGVLFSTKPKFFDTKLVSGDKDITPQISLHPIVRELQQVLTKLSFD</sequence>
<comment type="caution">
    <text evidence="4">The sequence shown here is derived from an EMBL/GenBank/DDBJ whole genome shotgun (WGS) entry which is preliminary data.</text>
</comment>
<dbReference type="SUPFAM" id="SSF49562">
    <property type="entry name" value="C2 domain (Calcium/lipid-binding domain, CaLB)"/>
    <property type="match status" value="1"/>
</dbReference>
<evidence type="ECO:0000256" key="2">
    <source>
        <dbReference type="ARBA" id="ARBA00022837"/>
    </source>
</evidence>
<dbReference type="InterPro" id="IPR035892">
    <property type="entry name" value="C2_domain_sf"/>
</dbReference>
<evidence type="ECO:0000256" key="1">
    <source>
        <dbReference type="ARBA" id="ARBA00022723"/>
    </source>
</evidence>
<dbReference type="OrthoDB" id="419768at2759"/>
<dbReference type="CDD" id="cd00030">
    <property type="entry name" value="C2"/>
    <property type="match status" value="1"/>
</dbReference>
<dbReference type="InterPro" id="IPR000008">
    <property type="entry name" value="C2_dom"/>
</dbReference>
<evidence type="ECO:0000313" key="4">
    <source>
        <dbReference type="EMBL" id="KAF0984114.1"/>
    </source>
</evidence>
<reference evidence="4 5" key="1">
    <citation type="journal article" date="2019" name="Sci. Rep.">
        <title>Nanopore sequencing improves the draft genome of the human pathogenic amoeba Naegleria fowleri.</title>
        <authorList>
            <person name="Liechti N."/>
            <person name="Schurch N."/>
            <person name="Bruggmann R."/>
            <person name="Wittwer M."/>
        </authorList>
    </citation>
    <scope>NUCLEOTIDE SEQUENCE [LARGE SCALE GENOMIC DNA]</scope>
    <source>
        <strain evidence="4 5">ATCC 30894</strain>
    </source>
</reference>
<dbReference type="OMA" id="IDYHHES"/>
<keyword evidence="1" id="KW-0479">Metal-binding</keyword>
<dbReference type="GO" id="GO:0005509">
    <property type="term" value="F:calcium ion binding"/>
    <property type="evidence" value="ECO:0007669"/>
    <property type="project" value="TreeGrafter"/>
</dbReference>
<dbReference type="GeneID" id="68115247"/>
<dbReference type="VEuPathDB" id="AmoebaDB:FDP41_008029"/>
<dbReference type="EMBL" id="VFQX01000004">
    <property type="protein sequence ID" value="KAF0984114.1"/>
    <property type="molecule type" value="Genomic_DNA"/>
</dbReference>
<dbReference type="Gene3D" id="2.60.40.150">
    <property type="entry name" value="C2 domain"/>
    <property type="match status" value="1"/>
</dbReference>
<protein>
    <recommendedName>
        <fullName evidence="3">C2 domain-containing protein</fullName>
    </recommendedName>
</protein>
<dbReference type="Pfam" id="PF00168">
    <property type="entry name" value="C2"/>
    <property type="match status" value="1"/>
</dbReference>